<dbReference type="Proteomes" id="UP001500618">
    <property type="component" value="Unassembled WGS sequence"/>
</dbReference>
<gene>
    <name evidence="3" type="ORF">GCM10009765_66600</name>
</gene>
<dbReference type="PANTHER" id="PTHR43540:SF6">
    <property type="entry name" value="ISOCHORISMATASE-LIKE DOMAIN-CONTAINING PROTEIN"/>
    <property type="match status" value="1"/>
</dbReference>
<protein>
    <recommendedName>
        <fullName evidence="2">VOC domain-containing protein</fullName>
    </recommendedName>
</protein>
<evidence type="ECO:0000313" key="4">
    <source>
        <dbReference type="Proteomes" id="UP001500618"/>
    </source>
</evidence>
<keyword evidence="4" id="KW-1185">Reference proteome</keyword>
<dbReference type="Gene3D" id="3.30.720.110">
    <property type="match status" value="1"/>
</dbReference>
<dbReference type="Pfam" id="PF00857">
    <property type="entry name" value="Isochorismatase"/>
    <property type="match status" value="1"/>
</dbReference>
<dbReference type="SUPFAM" id="SSF52499">
    <property type="entry name" value="Isochorismatase-like hydrolases"/>
    <property type="match status" value="1"/>
</dbReference>
<comment type="caution">
    <text evidence="3">The sequence shown here is derived from an EMBL/GenBank/DDBJ whole genome shotgun (WGS) entry which is preliminary data.</text>
</comment>
<dbReference type="PANTHER" id="PTHR43540">
    <property type="entry name" value="PEROXYUREIDOACRYLATE/UREIDOACRYLATE AMIDOHYDROLASE-RELATED"/>
    <property type="match status" value="1"/>
</dbReference>
<feature type="domain" description="VOC" evidence="2">
    <location>
        <begin position="193"/>
        <end position="303"/>
    </location>
</feature>
<accession>A0ABP4UPI7</accession>
<dbReference type="InterPro" id="IPR004360">
    <property type="entry name" value="Glyas_Fos-R_dOase_dom"/>
</dbReference>
<evidence type="ECO:0000259" key="2">
    <source>
        <dbReference type="PROSITE" id="PS51819"/>
    </source>
</evidence>
<evidence type="ECO:0000313" key="3">
    <source>
        <dbReference type="EMBL" id="GAA1707765.1"/>
    </source>
</evidence>
<dbReference type="InterPro" id="IPR029068">
    <property type="entry name" value="Glyas_Bleomycin-R_OHBP_Dase"/>
</dbReference>
<keyword evidence="1" id="KW-0378">Hydrolase</keyword>
<dbReference type="CDD" id="cd07246">
    <property type="entry name" value="VOC_like"/>
    <property type="match status" value="1"/>
</dbReference>
<reference evidence="4" key="1">
    <citation type="journal article" date="2019" name="Int. J. Syst. Evol. Microbiol.">
        <title>The Global Catalogue of Microorganisms (GCM) 10K type strain sequencing project: providing services to taxonomists for standard genome sequencing and annotation.</title>
        <authorList>
            <consortium name="The Broad Institute Genomics Platform"/>
            <consortium name="The Broad Institute Genome Sequencing Center for Infectious Disease"/>
            <person name="Wu L."/>
            <person name="Ma J."/>
        </authorList>
    </citation>
    <scope>NUCLEOTIDE SEQUENCE [LARGE SCALE GENOMIC DNA]</scope>
    <source>
        <strain evidence="4">JCM 14718</strain>
    </source>
</reference>
<dbReference type="InterPro" id="IPR036380">
    <property type="entry name" value="Isochorismatase-like_sf"/>
</dbReference>
<dbReference type="Gene3D" id="3.40.50.850">
    <property type="entry name" value="Isochorismatase-like"/>
    <property type="match status" value="1"/>
</dbReference>
<evidence type="ECO:0000256" key="1">
    <source>
        <dbReference type="ARBA" id="ARBA00022801"/>
    </source>
</evidence>
<proteinExistence type="predicted"/>
<dbReference type="InterPro" id="IPR037523">
    <property type="entry name" value="VOC_core"/>
</dbReference>
<sequence length="306" mass="32990">MTTLTNRPKTALLVIDVQNGVVADAYDRDTVVANIATLVDKARVAGIDVVWIQHNNDDLVKDTENWQFVPELKWGAGEPVVQKHYADAFEETDLESVLAAGGIGRVYVAGAQTDECVRSTLHGALVRGYDATLVGDAHTTDDMSSYGAPTPDKVIAHTNLYWQYHTAPGRIAGTVSTADADFGAPVATTVQLKYHTVTPRIFVTDVTAAVDFLKTTFGATGEIAPGRPAEIQIGDSLVMVSEAGERELFPAFLYVYVDDADAAYRRAIDAGAVSVEEPSDTPYGDRRAMVRDPFGNTFQIAHRAAV</sequence>
<dbReference type="RefSeq" id="WP_344314162.1">
    <property type="nucleotide sequence ID" value="NZ_BAAANY010000032.1"/>
</dbReference>
<dbReference type="PROSITE" id="PS51819">
    <property type="entry name" value="VOC"/>
    <property type="match status" value="1"/>
</dbReference>
<name>A0ABP4UPI7_9ACTN</name>
<organism evidence="3 4">
    <name type="scientific">Fodinicola feengrottensis</name>
    <dbReference type="NCBI Taxonomy" id="435914"/>
    <lineage>
        <taxon>Bacteria</taxon>
        <taxon>Bacillati</taxon>
        <taxon>Actinomycetota</taxon>
        <taxon>Actinomycetes</taxon>
        <taxon>Mycobacteriales</taxon>
        <taxon>Fodinicola</taxon>
    </lineage>
</organism>
<dbReference type="SUPFAM" id="SSF54593">
    <property type="entry name" value="Glyoxalase/Bleomycin resistance protein/Dihydroxybiphenyl dioxygenase"/>
    <property type="match status" value="1"/>
</dbReference>
<dbReference type="Pfam" id="PF00903">
    <property type="entry name" value="Glyoxalase"/>
    <property type="match status" value="1"/>
</dbReference>
<dbReference type="InterPro" id="IPR000868">
    <property type="entry name" value="Isochorismatase-like_dom"/>
</dbReference>
<dbReference type="EMBL" id="BAAANY010000032">
    <property type="protein sequence ID" value="GAA1707765.1"/>
    <property type="molecule type" value="Genomic_DNA"/>
</dbReference>
<dbReference type="Gene3D" id="3.30.720.120">
    <property type="match status" value="1"/>
</dbReference>
<dbReference type="InterPro" id="IPR050272">
    <property type="entry name" value="Isochorismatase-like_hydrls"/>
</dbReference>